<sequence length="608" mass="69863">MKVFDRYLGTSVALPDKVEPGRYRLLRRAMLNGKTALEERVLLMSDGYDYCVLDGELRHFCETAHRADGDAVASLILRSVQTLAAQYRAQPSAPPSPLIPGELANSVRLDERDEALRQVIDKGHLGEIARRPRYAMKYEAEITQIHRVRRMAPKAVEHLAAHSEDWHSQSLFGVLPKRLLALLSEDDWSIYENKVYARLLDELDDYLRWRLAETQQINVKYEEKRKLEQSEHIHHRLRDRLFELWGDAIDPDEMAQGLEDSRAAIEFLQAAKMHVGMLRQSELYCKVPRSARVAAQLRNTNILMHDSHYRHLRTLWGKYQTRASKQQRPEQVFAGNLQALDDFAHYLRMMIHRVMSTMALVGTQSGSDGIVFAFGQAQGRVSFADTEITISLDERTLVIVPALTEPVDSADTMKPDGTGRLVIACLPSILRTDVPEFAPQHAERYVINPLNFYGEERLMWLIERFLWFPVFEAYGRFIGPLPREVLEWFEQRKLGTVENHQWRADRSSSVIEHKELHACLSSTALNAETKAKISRALDRTNLLSLCRHCGEPAKFTPRGGDFTARCEYCGTHWGVYRRNARRFGEMGVASAREERFERVGSWSSLFEV</sequence>
<accession>A0A158ELC1</accession>
<gene>
    <name evidence="1" type="ORF">AWB78_08208</name>
</gene>
<proteinExistence type="predicted"/>
<comment type="caution">
    <text evidence="1">The sequence shown here is derived from an EMBL/GenBank/DDBJ whole genome shotgun (WGS) entry which is preliminary data.</text>
</comment>
<dbReference type="OrthoDB" id="8884239at2"/>
<evidence type="ECO:0000313" key="2">
    <source>
        <dbReference type="Proteomes" id="UP000071859"/>
    </source>
</evidence>
<name>A0A158ELC1_9BURK</name>
<reference evidence="1" key="1">
    <citation type="submission" date="2016-01" db="EMBL/GenBank/DDBJ databases">
        <authorList>
            <person name="Peeters C."/>
        </authorList>
    </citation>
    <scope>NUCLEOTIDE SEQUENCE</scope>
    <source>
        <strain evidence="1">LMG 29321</strain>
    </source>
</reference>
<dbReference type="Proteomes" id="UP000071859">
    <property type="component" value="Unassembled WGS sequence"/>
</dbReference>
<dbReference type="RefSeq" id="WP_062612582.1">
    <property type="nucleotide sequence ID" value="NZ_FCOX02000130.1"/>
</dbReference>
<protein>
    <recommendedName>
        <fullName evidence="3">DUF2357 domain-containing protein</fullName>
    </recommendedName>
</protein>
<dbReference type="EMBL" id="FCOX02000130">
    <property type="protein sequence ID" value="SAL06717.1"/>
    <property type="molecule type" value="Genomic_DNA"/>
</dbReference>
<evidence type="ECO:0000313" key="1">
    <source>
        <dbReference type="EMBL" id="SAL06717.1"/>
    </source>
</evidence>
<keyword evidence="2" id="KW-1185">Reference proteome</keyword>
<organism evidence="1 2">
    <name type="scientific">Caballeronia calidae</name>
    <dbReference type="NCBI Taxonomy" id="1777139"/>
    <lineage>
        <taxon>Bacteria</taxon>
        <taxon>Pseudomonadati</taxon>
        <taxon>Pseudomonadota</taxon>
        <taxon>Betaproteobacteria</taxon>
        <taxon>Burkholderiales</taxon>
        <taxon>Burkholderiaceae</taxon>
        <taxon>Caballeronia</taxon>
    </lineage>
</organism>
<dbReference type="AlphaFoldDB" id="A0A158ELC1"/>
<evidence type="ECO:0008006" key="3">
    <source>
        <dbReference type="Google" id="ProtNLM"/>
    </source>
</evidence>